<dbReference type="Proteomes" id="UP001204579">
    <property type="component" value="Unassembled WGS sequence"/>
</dbReference>
<comment type="caution">
    <text evidence="3">The sequence shown here is derived from an EMBL/GenBank/DDBJ whole genome shotgun (WGS) entry which is preliminary data.</text>
</comment>
<reference evidence="3 4" key="1">
    <citation type="submission" date="2022-08" db="EMBL/GenBank/DDBJ databases">
        <authorList>
            <person name="Zeman M."/>
            <person name="Kubasova T."/>
        </authorList>
    </citation>
    <scope>NUCLEOTIDE SEQUENCE [LARGE SCALE GENOMIC DNA]</scope>
    <source>
        <strain evidence="3 4">ET62</strain>
    </source>
</reference>
<evidence type="ECO:0000313" key="3">
    <source>
        <dbReference type="EMBL" id="MCR8873733.1"/>
    </source>
</evidence>
<feature type="transmembrane region" description="Helical" evidence="1">
    <location>
        <begin position="348"/>
        <end position="369"/>
    </location>
</feature>
<evidence type="ECO:0000313" key="4">
    <source>
        <dbReference type="Proteomes" id="UP001204579"/>
    </source>
</evidence>
<feature type="transmembrane region" description="Helical" evidence="1">
    <location>
        <begin position="123"/>
        <end position="141"/>
    </location>
</feature>
<feature type="transmembrane region" description="Helical" evidence="1">
    <location>
        <begin position="161"/>
        <end position="178"/>
    </location>
</feature>
<protein>
    <submittedName>
        <fullName evidence="3">Acyltransferase</fullName>
    </submittedName>
</protein>
<dbReference type="PANTHER" id="PTHR23028:SF134">
    <property type="entry name" value="PUTATIVE (AFU_ORTHOLOGUE AFUA_4G08520)-RELATED"/>
    <property type="match status" value="1"/>
</dbReference>
<feature type="domain" description="Acyltransferase 3" evidence="2">
    <location>
        <begin position="19"/>
        <end position="365"/>
    </location>
</feature>
<feature type="transmembrane region" description="Helical" evidence="1">
    <location>
        <begin position="24"/>
        <end position="43"/>
    </location>
</feature>
<dbReference type="Pfam" id="PF01757">
    <property type="entry name" value="Acyl_transf_3"/>
    <property type="match status" value="1"/>
</dbReference>
<accession>A0AAW5N4X8</accession>
<dbReference type="InterPro" id="IPR002656">
    <property type="entry name" value="Acyl_transf_3_dom"/>
</dbReference>
<evidence type="ECO:0000259" key="2">
    <source>
        <dbReference type="Pfam" id="PF01757"/>
    </source>
</evidence>
<keyword evidence="4" id="KW-1185">Reference proteome</keyword>
<feature type="transmembrane region" description="Helical" evidence="1">
    <location>
        <begin position="55"/>
        <end position="73"/>
    </location>
</feature>
<evidence type="ECO:0000256" key="1">
    <source>
        <dbReference type="SAM" id="Phobius"/>
    </source>
</evidence>
<dbReference type="AlphaFoldDB" id="A0AAW5N4X8"/>
<feature type="transmembrane region" description="Helical" evidence="1">
    <location>
        <begin position="275"/>
        <end position="296"/>
    </location>
</feature>
<feature type="transmembrane region" description="Helical" evidence="1">
    <location>
        <begin position="93"/>
        <end position="111"/>
    </location>
</feature>
<dbReference type="EMBL" id="JANRHJ010000006">
    <property type="protein sequence ID" value="MCR8873733.1"/>
    <property type="molecule type" value="Genomic_DNA"/>
</dbReference>
<dbReference type="GeneID" id="82443572"/>
<dbReference type="PANTHER" id="PTHR23028">
    <property type="entry name" value="ACETYLTRANSFERASE"/>
    <property type="match status" value="1"/>
</dbReference>
<keyword evidence="3" id="KW-0012">Acyltransferase</keyword>
<dbReference type="RefSeq" id="WP_025892292.1">
    <property type="nucleotide sequence ID" value="NZ_CALULB010000006.1"/>
</dbReference>
<organism evidence="3 4">
    <name type="scientific">Phocaeicola barnesiae</name>
    <dbReference type="NCBI Taxonomy" id="376804"/>
    <lineage>
        <taxon>Bacteria</taxon>
        <taxon>Pseudomonadati</taxon>
        <taxon>Bacteroidota</taxon>
        <taxon>Bacteroidia</taxon>
        <taxon>Bacteroidales</taxon>
        <taxon>Bacteroidaceae</taxon>
        <taxon>Phocaeicola</taxon>
    </lineage>
</organism>
<gene>
    <name evidence="3" type="ORF">NW209_06870</name>
</gene>
<keyword evidence="1" id="KW-0472">Membrane</keyword>
<feature type="transmembrane region" description="Helical" evidence="1">
    <location>
        <begin position="222"/>
        <end position="239"/>
    </location>
</feature>
<feature type="transmembrane region" description="Helical" evidence="1">
    <location>
        <begin position="251"/>
        <end position="269"/>
    </location>
</feature>
<dbReference type="GO" id="GO:0016747">
    <property type="term" value="F:acyltransferase activity, transferring groups other than amino-acyl groups"/>
    <property type="evidence" value="ECO:0007669"/>
    <property type="project" value="InterPro"/>
</dbReference>
<proteinExistence type="predicted"/>
<keyword evidence="1" id="KW-1133">Transmembrane helix</keyword>
<dbReference type="InterPro" id="IPR050879">
    <property type="entry name" value="Acyltransferase_3"/>
</dbReference>
<keyword evidence="1" id="KW-0812">Transmembrane</keyword>
<feature type="transmembrane region" description="Helical" evidence="1">
    <location>
        <begin position="185"/>
        <end position="202"/>
    </location>
</feature>
<name>A0AAW5N4X8_9BACT</name>
<feature type="transmembrane region" description="Helical" evidence="1">
    <location>
        <begin position="317"/>
        <end position="336"/>
    </location>
</feature>
<sequence length="385" mass="43236">MQNISSAAYADSKPHYELLDGLRGVAALLVLFYHIFEGLSFAAGGTPITVINHGYLAVDFFFILSGFVISYAYDDRWGKTMTTGNFFKRRLIRLHPMIIMGVILGTITFFLQGGVQWDGTKVATSAVMLAMLCAMFFIPAVPGVSYEVRGNGEMFPLNGPSWSLFFEYIGNILYALFIHRLSTKALTVLVGLLGIALAWFTTFNVSGYDMIGVGWTLDTVNFFGGALRMLFPFSMGMLLARHFKPMNVRGAFWICSVILLLLFCVPYIVTGNSPISLNGLFEAICILFIFPVLLWIGASGKTTDNFSSRVCKFLGDISYPLYAVHYPIMYLFYAWLIDHKLYTIAEAWPMALAVYLGNILLAYLCLKLYDEPVRKWLTKKFLNKK</sequence>
<keyword evidence="3" id="KW-0808">Transferase</keyword>